<dbReference type="STRING" id="207949.RED65_02413"/>
<evidence type="ECO:0000313" key="10">
    <source>
        <dbReference type="Proteomes" id="UP000004263"/>
    </source>
</evidence>
<dbReference type="EMBL" id="AAQH01000028">
    <property type="protein sequence ID" value="EAT10936.1"/>
    <property type="molecule type" value="Genomic_DNA"/>
</dbReference>
<name>Q1MY74_9GAMM</name>
<evidence type="ECO:0000256" key="8">
    <source>
        <dbReference type="SAM" id="Phobius"/>
    </source>
</evidence>
<organism evidence="9 10">
    <name type="scientific">Bermanella marisrubri</name>
    <dbReference type="NCBI Taxonomy" id="207949"/>
    <lineage>
        <taxon>Bacteria</taxon>
        <taxon>Pseudomonadati</taxon>
        <taxon>Pseudomonadota</taxon>
        <taxon>Gammaproteobacteria</taxon>
        <taxon>Oceanospirillales</taxon>
        <taxon>Oceanospirillaceae</taxon>
        <taxon>Bermanella</taxon>
    </lineage>
</organism>
<keyword evidence="10" id="KW-1185">Reference proteome</keyword>
<keyword evidence="3" id="KW-1003">Cell membrane</keyword>
<keyword evidence="7" id="KW-0813">Transport</keyword>
<feature type="transmembrane region" description="Helical" evidence="8">
    <location>
        <begin position="21"/>
        <end position="42"/>
    </location>
</feature>
<proteinExistence type="inferred from homology"/>
<dbReference type="InterPro" id="IPR003400">
    <property type="entry name" value="ExbD"/>
</dbReference>
<evidence type="ECO:0000256" key="1">
    <source>
        <dbReference type="ARBA" id="ARBA00004162"/>
    </source>
</evidence>
<evidence type="ECO:0000256" key="4">
    <source>
        <dbReference type="ARBA" id="ARBA00022692"/>
    </source>
</evidence>
<dbReference type="GO" id="GO:0015031">
    <property type="term" value="P:protein transport"/>
    <property type="evidence" value="ECO:0007669"/>
    <property type="project" value="UniProtKB-KW"/>
</dbReference>
<comment type="caution">
    <text evidence="9">The sequence shown here is derived from an EMBL/GenBank/DDBJ whole genome shotgun (WGS) entry which is preliminary data.</text>
</comment>
<sequence>MSNLIEHEGLQPQQRNRSIGLTPLIDVVFILLMFFMLTSSFIQQDVASLPLPSTTKTNVKDSESAMLFMASSQCLHLSVNQATPMQTRYSIKDIAVQLDSMSITDNQPLLLFTGESTTLQTMLTALTELEQALIPTVFVKALKDGDIPPCEALPRM</sequence>
<dbReference type="Proteomes" id="UP000004263">
    <property type="component" value="Unassembled WGS sequence"/>
</dbReference>
<evidence type="ECO:0000256" key="2">
    <source>
        <dbReference type="ARBA" id="ARBA00005811"/>
    </source>
</evidence>
<evidence type="ECO:0000256" key="5">
    <source>
        <dbReference type="ARBA" id="ARBA00022989"/>
    </source>
</evidence>
<evidence type="ECO:0000256" key="3">
    <source>
        <dbReference type="ARBA" id="ARBA00022475"/>
    </source>
</evidence>
<protein>
    <submittedName>
        <fullName evidence="9">Tol biopolymer transport system, TolR protein</fullName>
    </submittedName>
</protein>
<evidence type="ECO:0000256" key="7">
    <source>
        <dbReference type="RuleBase" id="RU003879"/>
    </source>
</evidence>
<accession>Q1MY74</accession>
<dbReference type="GO" id="GO:0022857">
    <property type="term" value="F:transmembrane transporter activity"/>
    <property type="evidence" value="ECO:0007669"/>
    <property type="project" value="InterPro"/>
</dbReference>
<keyword evidence="4 7" id="KW-0812">Transmembrane</keyword>
<dbReference type="PANTHER" id="PTHR30558:SF7">
    <property type="entry name" value="TOL-PAL SYSTEM PROTEIN TOLR"/>
    <property type="match status" value="1"/>
</dbReference>
<comment type="similarity">
    <text evidence="2 7">Belongs to the ExbD/TolR family.</text>
</comment>
<dbReference type="GO" id="GO:0005886">
    <property type="term" value="C:plasma membrane"/>
    <property type="evidence" value="ECO:0007669"/>
    <property type="project" value="UniProtKB-SubCell"/>
</dbReference>
<dbReference type="Pfam" id="PF02472">
    <property type="entry name" value="ExbD"/>
    <property type="match status" value="1"/>
</dbReference>
<keyword evidence="5 8" id="KW-1133">Transmembrane helix</keyword>
<reference evidence="9 10" key="1">
    <citation type="submission" date="2006-03" db="EMBL/GenBank/DDBJ databases">
        <authorList>
            <person name="Pinhassi J."/>
            <person name="Pedros-Alio C."/>
            <person name="Ferriera S."/>
            <person name="Johnson J."/>
            <person name="Kravitz S."/>
            <person name="Halpern A."/>
            <person name="Remington K."/>
            <person name="Beeson K."/>
            <person name="Tran B."/>
            <person name="Rogers Y.-H."/>
            <person name="Friedman R."/>
            <person name="Venter J.C."/>
        </authorList>
    </citation>
    <scope>NUCLEOTIDE SEQUENCE [LARGE SCALE GENOMIC DNA]</scope>
    <source>
        <strain evidence="9 10">RED65</strain>
    </source>
</reference>
<comment type="subcellular location">
    <subcellularLocation>
        <location evidence="1">Cell membrane</location>
        <topology evidence="1">Single-pass membrane protein</topology>
    </subcellularLocation>
    <subcellularLocation>
        <location evidence="7">Cell membrane</location>
        <topology evidence="7">Single-pass type II membrane protein</topology>
    </subcellularLocation>
</comment>
<dbReference type="OrthoDB" id="9793581at2"/>
<dbReference type="RefSeq" id="WP_007019339.1">
    <property type="nucleotide sequence ID" value="NZ_CH724123.1"/>
</dbReference>
<keyword evidence="6 8" id="KW-0472">Membrane</keyword>
<dbReference type="AlphaFoldDB" id="Q1MY74"/>
<dbReference type="PANTHER" id="PTHR30558">
    <property type="entry name" value="EXBD MEMBRANE COMPONENT OF PMF-DRIVEN MACROMOLECULE IMPORT SYSTEM"/>
    <property type="match status" value="1"/>
</dbReference>
<keyword evidence="7" id="KW-0653">Protein transport</keyword>
<gene>
    <name evidence="9" type="ORF">RED65_02413</name>
</gene>
<evidence type="ECO:0000256" key="6">
    <source>
        <dbReference type="ARBA" id="ARBA00023136"/>
    </source>
</evidence>
<evidence type="ECO:0000313" key="9">
    <source>
        <dbReference type="EMBL" id="EAT10936.1"/>
    </source>
</evidence>
<dbReference type="HOGENOM" id="CLU_085305_3_5_6"/>